<evidence type="ECO:0000256" key="1">
    <source>
        <dbReference type="ARBA" id="ARBA00004162"/>
    </source>
</evidence>
<dbReference type="EMBL" id="NBSK02000009">
    <property type="protein sequence ID" value="KAJ0188545.1"/>
    <property type="molecule type" value="Genomic_DNA"/>
</dbReference>
<dbReference type="CDD" id="cd06464">
    <property type="entry name" value="ACD_sHsps-like"/>
    <property type="match status" value="1"/>
</dbReference>
<proteinExistence type="inferred from homology"/>
<dbReference type="PANTHER" id="PTHR43670">
    <property type="entry name" value="HEAT SHOCK PROTEIN 26"/>
    <property type="match status" value="1"/>
</dbReference>
<dbReference type="Pfam" id="PF00011">
    <property type="entry name" value="HSP20"/>
    <property type="match status" value="1"/>
</dbReference>
<organism evidence="8 9">
    <name type="scientific">Lactuca sativa</name>
    <name type="common">Garden lettuce</name>
    <dbReference type="NCBI Taxonomy" id="4236"/>
    <lineage>
        <taxon>Eukaryota</taxon>
        <taxon>Viridiplantae</taxon>
        <taxon>Streptophyta</taxon>
        <taxon>Embryophyta</taxon>
        <taxon>Tracheophyta</taxon>
        <taxon>Spermatophyta</taxon>
        <taxon>Magnoliopsida</taxon>
        <taxon>eudicotyledons</taxon>
        <taxon>Gunneridae</taxon>
        <taxon>Pentapetalae</taxon>
        <taxon>asterids</taxon>
        <taxon>campanulids</taxon>
        <taxon>Asterales</taxon>
        <taxon>Asteraceae</taxon>
        <taxon>Cichorioideae</taxon>
        <taxon>Cichorieae</taxon>
        <taxon>Lactucinae</taxon>
        <taxon>Lactuca</taxon>
    </lineage>
</organism>
<name>A0A9R1WTD0_LACSA</name>
<comment type="similarity">
    <text evidence="4 5">Belongs to the small heat shock protein (HSP20) family.</text>
</comment>
<keyword evidence="2" id="KW-1003">Cell membrane</keyword>
<accession>A0A9R1WTD0</accession>
<reference evidence="8 9" key="1">
    <citation type="journal article" date="2017" name="Nat. Commun.">
        <title>Genome assembly with in vitro proximity ligation data and whole-genome triplication in lettuce.</title>
        <authorList>
            <person name="Reyes-Chin-Wo S."/>
            <person name="Wang Z."/>
            <person name="Yang X."/>
            <person name="Kozik A."/>
            <person name="Arikit S."/>
            <person name="Song C."/>
            <person name="Xia L."/>
            <person name="Froenicke L."/>
            <person name="Lavelle D.O."/>
            <person name="Truco M.J."/>
            <person name="Xia R."/>
            <person name="Zhu S."/>
            <person name="Xu C."/>
            <person name="Xu H."/>
            <person name="Xu X."/>
            <person name="Cox K."/>
            <person name="Korf I."/>
            <person name="Meyers B.C."/>
            <person name="Michelmore R.W."/>
        </authorList>
    </citation>
    <scope>NUCLEOTIDE SEQUENCE [LARGE SCALE GENOMIC DNA]</scope>
    <source>
        <strain evidence="9">cv. Salinas</strain>
        <tissue evidence="8">Seedlings</tissue>
    </source>
</reference>
<comment type="subcellular location">
    <subcellularLocation>
        <location evidence="1">Cell membrane</location>
        <topology evidence="1">Single-pass membrane protein</topology>
    </subcellularLocation>
</comment>
<keyword evidence="3" id="KW-0611">Plant defense</keyword>
<dbReference type="GO" id="GO:0006952">
    <property type="term" value="P:defense response"/>
    <property type="evidence" value="ECO:0007669"/>
    <property type="project" value="UniProtKB-KW"/>
</dbReference>
<dbReference type="SMR" id="A0A9R1WTD0"/>
<evidence type="ECO:0000256" key="6">
    <source>
        <dbReference type="SAM" id="Phobius"/>
    </source>
</evidence>
<dbReference type="PROSITE" id="PS01031">
    <property type="entry name" value="SHSP"/>
    <property type="match status" value="1"/>
</dbReference>
<keyword evidence="6" id="KW-1133">Transmembrane helix</keyword>
<keyword evidence="6" id="KW-0472">Membrane</keyword>
<dbReference type="InterPro" id="IPR008978">
    <property type="entry name" value="HSP20-like_chaperone"/>
</dbReference>
<evidence type="ECO:0000256" key="4">
    <source>
        <dbReference type="PROSITE-ProRule" id="PRU00285"/>
    </source>
</evidence>
<evidence type="ECO:0000256" key="3">
    <source>
        <dbReference type="ARBA" id="ARBA00022821"/>
    </source>
</evidence>
<gene>
    <name evidence="8" type="ORF">LSAT_V11C900471000</name>
</gene>
<evidence type="ECO:0000256" key="2">
    <source>
        <dbReference type="ARBA" id="ARBA00022475"/>
    </source>
</evidence>
<dbReference type="Gene3D" id="2.60.40.790">
    <property type="match status" value="1"/>
</dbReference>
<dbReference type="PANTHER" id="PTHR43670:SF34">
    <property type="entry name" value="HSP20-LIKE CHAPERONES SUPERFAMILY PROTEIN"/>
    <property type="match status" value="1"/>
</dbReference>
<dbReference type="GO" id="GO:0005886">
    <property type="term" value="C:plasma membrane"/>
    <property type="evidence" value="ECO:0007669"/>
    <property type="project" value="UniProtKB-SubCell"/>
</dbReference>
<dbReference type="Gramene" id="rna-gnl|WGS:NBSK|LSAT_9X40940_mrna">
    <property type="protein sequence ID" value="cds-PLY80025.1"/>
    <property type="gene ID" value="gene-LSAT_9X40940"/>
</dbReference>
<dbReference type="Proteomes" id="UP000235145">
    <property type="component" value="Unassembled WGS sequence"/>
</dbReference>
<dbReference type="GO" id="GO:0034605">
    <property type="term" value="P:cellular response to heat"/>
    <property type="evidence" value="ECO:0000318"/>
    <property type="project" value="GO_Central"/>
</dbReference>
<dbReference type="AlphaFoldDB" id="A0A9R1WTD0"/>
<evidence type="ECO:0000313" key="9">
    <source>
        <dbReference type="Proteomes" id="UP000235145"/>
    </source>
</evidence>
<sequence length="186" mass="20925">MDSSSKLGLHPKDETDPVFITQQTDSMFILKSHLKGYDRSNIKIEINEDGSRITISGKNPVCQEETIKGFQKTFRIPEGVVLDKVKARFDQDESRLIIRMPKSVHGIVGIGIQELENPIQENENHEMKNEETVGSNDLTQEEEVKPREKSSIICTPVIAGSTLFVTIIVVVLSLFRSKTGSREKKN</sequence>
<protein>
    <recommendedName>
        <fullName evidence="7">SHSP domain-containing protein</fullName>
    </recommendedName>
</protein>
<feature type="domain" description="SHSP" evidence="7">
    <location>
        <begin position="9"/>
        <end position="122"/>
    </location>
</feature>
<keyword evidence="9" id="KW-1185">Reference proteome</keyword>
<dbReference type="InterPro" id="IPR002068">
    <property type="entry name" value="A-crystallin/Hsp20_dom"/>
</dbReference>
<dbReference type="OrthoDB" id="1920188at2759"/>
<comment type="caution">
    <text evidence="8">The sequence shown here is derived from an EMBL/GenBank/DDBJ whole genome shotgun (WGS) entry which is preliminary data.</text>
</comment>
<keyword evidence="6" id="KW-0812">Transmembrane</keyword>
<evidence type="ECO:0000259" key="7">
    <source>
        <dbReference type="PROSITE" id="PS01031"/>
    </source>
</evidence>
<dbReference type="SUPFAM" id="SSF49764">
    <property type="entry name" value="HSP20-like chaperones"/>
    <property type="match status" value="1"/>
</dbReference>
<feature type="transmembrane region" description="Helical" evidence="6">
    <location>
        <begin position="157"/>
        <end position="175"/>
    </location>
</feature>
<evidence type="ECO:0000256" key="5">
    <source>
        <dbReference type="RuleBase" id="RU003616"/>
    </source>
</evidence>
<evidence type="ECO:0000313" key="8">
    <source>
        <dbReference type="EMBL" id="KAJ0188545.1"/>
    </source>
</evidence>